<protein>
    <recommendedName>
        <fullName evidence="4">DUF4136 domain-containing protein</fullName>
    </recommendedName>
</protein>
<gene>
    <name evidence="2" type="ORF">GT348_09000</name>
</gene>
<dbReference type="RefSeq" id="WP_160619542.1">
    <property type="nucleotide sequence ID" value="NZ_CP047653.1"/>
</dbReference>
<organism evidence="2 3">
    <name type="scientific">Aristophania vespae</name>
    <dbReference type="NCBI Taxonomy" id="2697033"/>
    <lineage>
        <taxon>Bacteria</taxon>
        <taxon>Pseudomonadati</taxon>
        <taxon>Pseudomonadota</taxon>
        <taxon>Alphaproteobacteria</taxon>
        <taxon>Acetobacterales</taxon>
        <taxon>Acetobacteraceae</taxon>
        <taxon>Aristophania</taxon>
    </lineage>
</organism>
<dbReference type="KEGG" id="bomb:GT348_09000"/>
<keyword evidence="2" id="KW-0614">Plasmid</keyword>
<dbReference type="PROSITE" id="PS51257">
    <property type="entry name" value="PROKAR_LIPOPROTEIN"/>
    <property type="match status" value="1"/>
</dbReference>
<sequence>MVYNWKNGSNFSLFCIFLAISGCAPAKSYLDKGLVLARAGFVAHYADTTARYTMMNYLPPGKLTFRPGPYNNKIFLYADPIGCSCVYMGNEAAYDNLTKFVDNHKKKSKYKRYEASLESMIVENRQNSTTWDWSAWSHSADPGSNQPKYMIGNSW</sequence>
<dbReference type="AlphaFoldDB" id="A0A6P1NCU9"/>
<evidence type="ECO:0000313" key="2">
    <source>
        <dbReference type="EMBL" id="QHI96485.1"/>
    </source>
</evidence>
<accession>A0A6P1NCU9</accession>
<keyword evidence="3" id="KW-1185">Reference proteome</keyword>
<dbReference type="Proteomes" id="UP000463975">
    <property type="component" value="Plasmid unnamed1"/>
</dbReference>
<evidence type="ECO:0000313" key="3">
    <source>
        <dbReference type="Proteomes" id="UP000463975"/>
    </source>
</evidence>
<reference evidence="2 3" key="1">
    <citation type="submission" date="2020-01" db="EMBL/GenBank/DDBJ databases">
        <title>Genome sequencing of strain KACC 21507.</title>
        <authorList>
            <person name="Heo J."/>
            <person name="Kim S.-J."/>
            <person name="Kim J.-S."/>
            <person name="Hong S.-B."/>
            <person name="Kwon S.-W."/>
        </authorList>
    </citation>
    <scope>NUCLEOTIDE SEQUENCE [LARGE SCALE GENOMIC DNA]</scope>
    <source>
        <strain evidence="2 3">KACC 21507</strain>
        <plasmid evidence="2 3">unnamed1</plasmid>
    </source>
</reference>
<dbReference type="EMBL" id="CP047653">
    <property type="protein sequence ID" value="QHI96485.1"/>
    <property type="molecule type" value="Genomic_DNA"/>
</dbReference>
<evidence type="ECO:0008006" key="4">
    <source>
        <dbReference type="Google" id="ProtNLM"/>
    </source>
</evidence>
<geneLocation type="plasmid" evidence="2 3">
    <name>unnamed1</name>
</geneLocation>
<keyword evidence="1" id="KW-0732">Signal</keyword>
<feature type="signal peptide" evidence="1">
    <location>
        <begin position="1"/>
        <end position="26"/>
    </location>
</feature>
<proteinExistence type="predicted"/>
<feature type="chain" id="PRO_5027082356" description="DUF4136 domain-containing protein" evidence="1">
    <location>
        <begin position="27"/>
        <end position="155"/>
    </location>
</feature>
<name>A0A6P1NCU9_9PROT</name>
<evidence type="ECO:0000256" key="1">
    <source>
        <dbReference type="SAM" id="SignalP"/>
    </source>
</evidence>